<accession>A0A9N9DS81</accession>
<name>A0A9N9DS81_9GLOM</name>
<dbReference type="EMBL" id="CAJVPV010010376">
    <property type="protein sequence ID" value="CAG8650581.1"/>
    <property type="molecule type" value="Genomic_DNA"/>
</dbReference>
<sequence>MPWGDEDVFIKQASLIPTAKSFKLMKVQEEYVDFVTNKLKAARTSPLLISSRPVTIAIVSVDQ</sequence>
<organism evidence="1 2">
    <name type="scientific">Acaulospora morrowiae</name>
    <dbReference type="NCBI Taxonomy" id="94023"/>
    <lineage>
        <taxon>Eukaryota</taxon>
        <taxon>Fungi</taxon>
        <taxon>Fungi incertae sedis</taxon>
        <taxon>Mucoromycota</taxon>
        <taxon>Glomeromycotina</taxon>
        <taxon>Glomeromycetes</taxon>
        <taxon>Diversisporales</taxon>
        <taxon>Acaulosporaceae</taxon>
        <taxon>Acaulospora</taxon>
    </lineage>
</organism>
<keyword evidence="2" id="KW-1185">Reference proteome</keyword>
<evidence type="ECO:0000313" key="1">
    <source>
        <dbReference type="EMBL" id="CAG8650581.1"/>
    </source>
</evidence>
<gene>
    <name evidence="1" type="ORF">AMORRO_LOCUS9945</name>
</gene>
<evidence type="ECO:0000313" key="2">
    <source>
        <dbReference type="Proteomes" id="UP000789342"/>
    </source>
</evidence>
<feature type="non-terminal residue" evidence="1">
    <location>
        <position position="63"/>
    </location>
</feature>
<protein>
    <submittedName>
        <fullName evidence="1">15633_t:CDS:1</fullName>
    </submittedName>
</protein>
<comment type="caution">
    <text evidence="1">The sequence shown here is derived from an EMBL/GenBank/DDBJ whole genome shotgun (WGS) entry which is preliminary data.</text>
</comment>
<dbReference type="Proteomes" id="UP000789342">
    <property type="component" value="Unassembled WGS sequence"/>
</dbReference>
<dbReference type="AlphaFoldDB" id="A0A9N9DS81"/>
<proteinExistence type="predicted"/>
<reference evidence="1" key="1">
    <citation type="submission" date="2021-06" db="EMBL/GenBank/DDBJ databases">
        <authorList>
            <person name="Kallberg Y."/>
            <person name="Tangrot J."/>
            <person name="Rosling A."/>
        </authorList>
    </citation>
    <scope>NUCLEOTIDE SEQUENCE</scope>
    <source>
        <strain evidence="1">CL551</strain>
    </source>
</reference>